<dbReference type="PANTHER" id="PTHR36649:SF28">
    <property type="entry name" value="UBIQUITIN-LIKE DOMAIN-CONTAINING PROTEIN"/>
    <property type="match status" value="1"/>
</dbReference>
<dbReference type="InParanoid" id="A0A2I4CHB0"/>
<proteinExistence type="predicted"/>
<name>A0A2I4CHB0_AUSLI</name>
<dbReference type="Proteomes" id="UP000192220">
    <property type="component" value="Unplaced"/>
</dbReference>
<gene>
    <name evidence="2" type="primary">LOC106528692</name>
</gene>
<dbReference type="PANTHER" id="PTHR36649">
    <property type="entry name" value="UBIQUITIN-LIKE DOMAIN-CONTAINING PROTEIN"/>
    <property type="match status" value="1"/>
</dbReference>
<accession>A0A2I4CHB0</accession>
<dbReference type="AlphaFoldDB" id="A0A2I4CHB0"/>
<dbReference type="OrthoDB" id="428577at2759"/>
<protein>
    <submittedName>
        <fullName evidence="2">Uncharacterized protein LOC106528692</fullName>
    </submittedName>
</protein>
<evidence type="ECO:0000313" key="1">
    <source>
        <dbReference type="Proteomes" id="UP000192220"/>
    </source>
</evidence>
<dbReference type="KEGG" id="alim:106528692"/>
<dbReference type="RefSeq" id="XP_013879379.1">
    <property type="nucleotide sequence ID" value="XM_014023925.1"/>
</dbReference>
<sequence length="275" mass="31006">MADQRLSLQALSVLCGCNVELTSGASQITPQDFVNVVALREFYKQEGFRELEYPSIGTLSLQDDEDLYSSPAALTEGPGESLKQMVKINPEDFFHPQYDYDFTKVKDGDKTFLRGNEKYVRPCGWNRVALKVLQKYDDGDSWLGTGKDAWPVSYQGQNMDGSLGIILGRESQADDEPSFLDAGAACMVNVETRGRGVYSTPDIKMAEKYCKMFTSKVDGKKYKVVLQNRINPKSRKECNRKDVWLVYIPEGHNDLQTKAIVQESLRPYGLLLKQV</sequence>
<organism evidence="1 2">
    <name type="scientific">Austrofundulus limnaeus</name>
    <name type="common">Annual killifish</name>
    <dbReference type="NCBI Taxonomy" id="52670"/>
    <lineage>
        <taxon>Eukaryota</taxon>
        <taxon>Metazoa</taxon>
        <taxon>Chordata</taxon>
        <taxon>Craniata</taxon>
        <taxon>Vertebrata</taxon>
        <taxon>Euteleostomi</taxon>
        <taxon>Actinopterygii</taxon>
        <taxon>Neopterygii</taxon>
        <taxon>Teleostei</taxon>
        <taxon>Neoteleostei</taxon>
        <taxon>Acanthomorphata</taxon>
        <taxon>Ovalentaria</taxon>
        <taxon>Atherinomorphae</taxon>
        <taxon>Cyprinodontiformes</taxon>
        <taxon>Rivulidae</taxon>
        <taxon>Austrofundulus</taxon>
    </lineage>
</organism>
<keyword evidence="1" id="KW-1185">Reference proteome</keyword>
<dbReference type="STRING" id="52670.A0A2I4CHB0"/>
<dbReference type="PROSITE" id="PS51257">
    <property type="entry name" value="PROKAR_LIPOPROTEIN"/>
    <property type="match status" value="1"/>
</dbReference>
<reference evidence="2" key="1">
    <citation type="submission" date="2025-08" db="UniProtKB">
        <authorList>
            <consortium name="RefSeq"/>
        </authorList>
    </citation>
    <scope>IDENTIFICATION</scope>
    <source>
        <strain evidence="2">Quisiro</strain>
        <tissue evidence="2">Liver</tissue>
    </source>
</reference>
<dbReference type="GeneID" id="106528692"/>
<evidence type="ECO:0000313" key="2">
    <source>
        <dbReference type="RefSeq" id="XP_013879379.1"/>
    </source>
</evidence>